<organism evidence="1 2">
    <name type="scientific">Pararge aegeria aegeria</name>
    <dbReference type="NCBI Taxonomy" id="348720"/>
    <lineage>
        <taxon>Eukaryota</taxon>
        <taxon>Metazoa</taxon>
        <taxon>Ecdysozoa</taxon>
        <taxon>Arthropoda</taxon>
        <taxon>Hexapoda</taxon>
        <taxon>Insecta</taxon>
        <taxon>Pterygota</taxon>
        <taxon>Neoptera</taxon>
        <taxon>Endopterygota</taxon>
        <taxon>Lepidoptera</taxon>
        <taxon>Glossata</taxon>
        <taxon>Ditrysia</taxon>
        <taxon>Papilionoidea</taxon>
        <taxon>Nymphalidae</taxon>
        <taxon>Satyrinae</taxon>
        <taxon>Satyrini</taxon>
        <taxon>Parargina</taxon>
        <taxon>Pararge</taxon>
    </lineage>
</organism>
<dbReference type="OrthoDB" id="2286242at2759"/>
<dbReference type="Proteomes" id="UP000838756">
    <property type="component" value="Unassembled WGS sequence"/>
</dbReference>
<sequence length="80" mass="8995">MGNVKTRNTWFVKADGSQDRTSDKICTQSAWSQVAVPTEQPVAITHPSSKEVTTQPVLLRRSNRDVRPPSHLMDYVTDIN</sequence>
<evidence type="ECO:0000313" key="2">
    <source>
        <dbReference type="Proteomes" id="UP000838756"/>
    </source>
</evidence>
<keyword evidence="2" id="KW-1185">Reference proteome</keyword>
<gene>
    <name evidence="1" type="primary">jg9596</name>
    <name evidence="1" type="ORF">PAEG_LOCUS22088</name>
</gene>
<dbReference type="EMBL" id="CAKXAJ010026008">
    <property type="protein sequence ID" value="CAH2250506.1"/>
    <property type="molecule type" value="Genomic_DNA"/>
</dbReference>
<name>A0A8S4S4A4_9NEOP</name>
<proteinExistence type="predicted"/>
<protein>
    <submittedName>
        <fullName evidence="1">Jg9596 protein</fullName>
    </submittedName>
</protein>
<reference evidence="1" key="1">
    <citation type="submission" date="2022-03" db="EMBL/GenBank/DDBJ databases">
        <authorList>
            <person name="Lindestad O."/>
        </authorList>
    </citation>
    <scope>NUCLEOTIDE SEQUENCE</scope>
</reference>
<evidence type="ECO:0000313" key="1">
    <source>
        <dbReference type="EMBL" id="CAH2250506.1"/>
    </source>
</evidence>
<comment type="caution">
    <text evidence="1">The sequence shown here is derived from an EMBL/GenBank/DDBJ whole genome shotgun (WGS) entry which is preliminary data.</text>
</comment>
<dbReference type="AlphaFoldDB" id="A0A8S4S4A4"/>
<accession>A0A8S4S4A4</accession>